<dbReference type="WBParaSite" id="ES5_v2.g20015.t1">
    <property type="protein sequence ID" value="ES5_v2.g20015.t1"/>
    <property type="gene ID" value="ES5_v2.g20015"/>
</dbReference>
<evidence type="ECO:0000313" key="1">
    <source>
        <dbReference type="Proteomes" id="UP000887579"/>
    </source>
</evidence>
<accession>A0AC34FRF4</accession>
<sequence length="181" mass="20497">MAECQKVKEDLSTMDEAMIDVDEFDPSKEEHITITRQEFEDLSSELLNGIKATVLETIEKNDYQSTEINKVLQVGGGCRMPMIKNLLQNMFNNAEHLCDNHHDEIVAIGAAFYAYDKNKNKTEITVVIDKNLISEETIKKFVNPGDVELKTQVSEFSAIKITDEKTVKSDIKPLKSNITIK</sequence>
<reference evidence="2" key="1">
    <citation type="submission" date="2022-11" db="UniProtKB">
        <authorList>
            <consortium name="WormBaseParasite"/>
        </authorList>
    </citation>
    <scope>IDENTIFICATION</scope>
</reference>
<name>A0AC34FRF4_9BILA</name>
<evidence type="ECO:0000313" key="2">
    <source>
        <dbReference type="WBParaSite" id="ES5_v2.g20015.t1"/>
    </source>
</evidence>
<organism evidence="1 2">
    <name type="scientific">Panagrolaimus sp. ES5</name>
    <dbReference type="NCBI Taxonomy" id="591445"/>
    <lineage>
        <taxon>Eukaryota</taxon>
        <taxon>Metazoa</taxon>
        <taxon>Ecdysozoa</taxon>
        <taxon>Nematoda</taxon>
        <taxon>Chromadorea</taxon>
        <taxon>Rhabditida</taxon>
        <taxon>Tylenchina</taxon>
        <taxon>Panagrolaimomorpha</taxon>
        <taxon>Panagrolaimoidea</taxon>
        <taxon>Panagrolaimidae</taxon>
        <taxon>Panagrolaimus</taxon>
    </lineage>
</organism>
<proteinExistence type="predicted"/>
<dbReference type="Proteomes" id="UP000887579">
    <property type="component" value="Unplaced"/>
</dbReference>
<protein>
    <submittedName>
        <fullName evidence="2">Heat shock protein 70</fullName>
    </submittedName>
</protein>